<keyword evidence="3" id="KW-0067">ATP-binding</keyword>
<dbReference type="PANTHER" id="PTHR43309">
    <property type="entry name" value="5-OXOPROLINASE SUBUNIT C"/>
    <property type="match status" value="1"/>
</dbReference>
<dbReference type="EMBL" id="FQXG01000002">
    <property type="protein sequence ID" value="SHH26713.1"/>
    <property type="molecule type" value="Genomic_DNA"/>
</dbReference>
<dbReference type="NCBIfam" id="TIGR00724">
    <property type="entry name" value="urea_amlyse_rel"/>
    <property type="match status" value="1"/>
</dbReference>
<evidence type="ECO:0000313" key="5">
    <source>
        <dbReference type="EMBL" id="SHH26713.1"/>
    </source>
</evidence>
<dbReference type="RefSeq" id="WP_067658853.1">
    <property type="nucleotide sequence ID" value="NZ_FQXG01000002.1"/>
</dbReference>
<evidence type="ECO:0000256" key="3">
    <source>
        <dbReference type="ARBA" id="ARBA00022840"/>
    </source>
</evidence>
<dbReference type="OrthoDB" id="9768696at2"/>
<dbReference type="Proteomes" id="UP000184268">
    <property type="component" value="Unassembled WGS sequence"/>
</dbReference>
<keyword evidence="1" id="KW-0547">Nucleotide-binding</keyword>
<proteinExistence type="predicted"/>
<dbReference type="InterPro" id="IPR029000">
    <property type="entry name" value="Cyclophilin-like_dom_sf"/>
</dbReference>
<dbReference type="STRING" id="299255.SAMN02745129_1657"/>
<sequence length="324" mass="34267">MTVKVIKPGLLTTVQDLGRTGAMRFGFARSGAMDPLAAAAANALLGQDIDSPLLECTLIGPVLEFDCDSIIAISGAQTHATLDGAPIALGAPVSVAAGQRLDLGRTHIGARSYLAFKGGLQLSPLLGSCATQLNVGLGGHQGRALRKEDSLSIRPCRLAEEFRQSSWLGLASPGVNTIAVFAGPVSAGFNGEAMEALLAQPWRVSSASDRMGYRLQGAKVPSPSGKRLGLTEPVIPGTIQLPGNGEPIVLMSDSQPTGGYPKLAQVAAVDLPLLAQLAPGDYCQFITCTLEQANHMRWQQQRQLNRMRAAAQRRWQEISWSYST</sequence>
<dbReference type="GO" id="GO:0016787">
    <property type="term" value="F:hydrolase activity"/>
    <property type="evidence" value="ECO:0007669"/>
    <property type="project" value="UniProtKB-KW"/>
</dbReference>
<keyword evidence="2" id="KW-0378">Hydrolase</keyword>
<feature type="domain" description="Carboxyltransferase" evidence="4">
    <location>
        <begin position="24"/>
        <end position="303"/>
    </location>
</feature>
<dbReference type="SUPFAM" id="SSF50891">
    <property type="entry name" value="Cyclophilin-like"/>
    <property type="match status" value="1"/>
</dbReference>
<organism evidence="5 6">
    <name type="scientific">Ferrimonas marina</name>
    <dbReference type="NCBI Taxonomy" id="299255"/>
    <lineage>
        <taxon>Bacteria</taxon>
        <taxon>Pseudomonadati</taxon>
        <taxon>Pseudomonadota</taxon>
        <taxon>Gammaproteobacteria</taxon>
        <taxon>Alteromonadales</taxon>
        <taxon>Ferrimonadaceae</taxon>
        <taxon>Ferrimonas</taxon>
    </lineage>
</organism>
<dbReference type="Pfam" id="PF02626">
    <property type="entry name" value="CT_A_B"/>
    <property type="match status" value="1"/>
</dbReference>
<evidence type="ECO:0000256" key="1">
    <source>
        <dbReference type="ARBA" id="ARBA00022741"/>
    </source>
</evidence>
<keyword evidence="6" id="KW-1185">Reference proteome</keyword>
<evidence type="ECO:0000259" key="4">
    <source>
        <dbReference type="SMART" id="SM00797"/>
    </source>
</evidence>
<accession>A0A1M5RLK4</accession>
<dbReference type="AlphaFoldDB" id="A0A1M5RLK4"/>
<dbReference type="GO" id="GO:0005524">
    <property type="term" value="F:ATP binding"/>
    <property type="evidence" value="ECO:0007669"/>
    <property type="project" value="UniProtKB-KW"/>
</dbReference>
<evidence type="ECO:0000313" key="6">
    <source>
        <dbReference type="Proteomes" id="UP000184268"/>
    </source>
</evidence>
<dbReference type="InterPro" id="IPR003778">
    <property type="entry name" value="CT_A_B"/>
</dbReference>
<dbReference type="PANTHER" id="PTHR43309:SF3">
    <property type="entry name" value="5-OXOPROLINASE SUBUNIT C"/>
    <property type="match status" value="1"/>
</dbReference>
<gene>
    <name evidence="5" type="ORF">SAMN02745129_1657</name>
</gene>
<name>A0A1M5RLK4_9GAMM</name>
<dbReference type="SMART" id="SM00797">
    <property type="entry name" value="AHS2"/>
    <property type="match status" value="1"/>
</dbReference>
<dbReference type="InterPro" id="IPR052708">
    <property type="entry name" value="PxpC"/>
</dbReference>
<evidence type="ECO:0000256" key="2">
    <source>
        <dbReference type="ARBA" id="ARBA00022801"/>
    </source>
</evidence>
<protein>
    <submittedName>
        <fullName evidence="5">Antagonist of KipI</fullName>
    </submittedName>
</protein>
<dbReference type="Gene3D" id="2.40.100.10">
    <property type="entry name" value="Cyclophilin-like"/>
    <property type="match status" value="1"/>
</dbReference>
<reference evidence="6" key="1">
    <citation type="submission" date="2016-11" db="EMBL/GenBank/DDBJ databases">
        <authorList>
            <person name="Varghese N."/>
            <person name="Submissions S."/>
        </authorList>
    </citation>
    <scope>NUCLEOTIDE SEQUENCE [LARGE SCALE GENOMIC DNA]</scope>
    <source>
        <strain evidence="6">DSM 16917</strain>
    </source>
</reference>